<dbReference type="GO" id="GO:0016020">
    <property type="term" value="C:membrane"/>
    <property type="evidence" value="ECO:0007669"/>
    <property type="project" value="UniProtKB-SubCell"/>
</dbReference>
<evidence type="ECO:0000256" key="12">
    <source>
        <dbReference type="ARBA" id="ARBA00026121"/>
    </source>
</evidence>
<dbReference type="GO" id="GO:0005524">
    <property type="term" value="F:ATP binding"/>
    <property type="evidence" value="ECO:0007669"/>
    <property type="project" value="UniProtKB-KW"/>
</dbReference>
<evidence type="ECO:0000256" key="11">
    <source>
        <dbReference type="ARBA" id="ARBA00023136"/>
    </source>
</evidence>
<comment type="subcellular location">
    <subcellularLocation>
        <location evidence="2">Membrane</location>
        <topology evidence="2">Peripheral membrane protein</topology>
    </subcellularLocation>
</comment>
<dbReference type="PANTHER" id="PTHR43767:SF8">
    <property type="entry name" value="LONG-CHAIN-FATTY-ACID--COA LIGASE"/>
    <property type="match status" value="1"/>
</dbReference>
<evidence type="ECO:0000259" key="16">
    <source>
        <dbReference type="Pfam" id="PF13193"/>
    </source>
</evidence>
<dbReference type="Pfam" id="PF00501">
    <property type="entry name" value="AMP-binding"/>
    <property type="match status" value="1"/>
</dbReference>
<evidence type="ECO:0000256" key="7">
    <source>
        <dbReference type="ARBA" id="ARBA00022832"/>
    </source>
</evidence>
<evidence type="ECO:0000256" key="8">
    <source>
        <dbReference type="ARBA" id="ARBA00022840"/>
    </source>
</evidence>
<dbReference type="PANTHER" id="PTHR43767">
    <property type="entry name" value="LONG-CHAIN-FATTY-ACID--COA LIGASE"/>
    <property type="match status" value="1"/>
</dbReference>
<sequence>MQKPWLVQYPPGVPAEIDTDAFASLKDVLASSCARFADLPAYRSMGAAISYRQLDEASRAFAAWLQKVAGLQRGDRVALMMPNLLQYPVALFGVLRAGMVVVNVNPLYTPRELEHQLKDSGATAIVVLENFAHTLQQVIAATPVRTVVTTQVGDLLPPFRRVLTNAMVKHVKRMVPPWRLPGTVGFNRALELGRAQTFDEVALTHDDLAFLQYTGGTTGVAKGTMLTHGNMVANVLQLTAWVGPNLRAGEETAVMPLPLYHVFALTVCLTLAGLGEQTVLVANPRDLPAFVRTLRQTRFTVIVGVNTLFRALLDAPGFADVDLRHLKLAVAGGMAVQRVVAQRWKQRSGVPLMEGYGLTEASPVAIANPVTIEEWSGLIGVPIPNTEAAILDDAGKPVPPGEVGEICLRGPQVMRGYWNRPEETANVFTADGWLRTGDMGTMDEQGSVRITDRKKDMIVVSGFKVFPNEVEDVLALHPGVLEAAAIGVPDARSGEAVKAIIVPKDPALTEADILEHCRRQLTAYKVPRIVEFRREPLPKTNIGKILRRALREDAKAA</sequence>
<dbReference type="FunFam" id="3.40.50.12780:FF:000003">
    <property type="entry name" value="Long-chain-fatty-acid--CoA ligase FadD"/>
    <property type="match status" value="1"/>
</dbReference>
<dbReference type="InterPro" id="IPR025110">
    <property type="entry name" value="AMP-bd_C"/>
</dbReference>
<dbReference type="CDD" id="cd05936">
    <property type="entry name" value="FC-FACS_FadD_like"/>
    <property type="match status" value="1"/>
</dbReference>
<dbReference type="GO" id="GO:0004467">
    <property type="term" value="F:long-chain fatty acid-CoA ligase activity"/>
    <property type="evidence" value="ECO:0007669"/>
    <property type="project" value="UniProtKB-EC"/>
</dbReference>
<evidence type="ECO:0000256" key="3">
    <source>
        <dbReference type="ARBA" id="ARBA00005005"/>
    </source>
</evidence>
<feature type="domain" description="AMP-dependent synthetase/ligase" evidence="15">
    <location>
        <begin position="31"/>
        <end position="418"/>
    </location>
</feature>
<comment type="similarity">
    <text evidence="4">Belongs to the ATP-dependent AMP-binding enzyme family.</text>
</comment>
<name>A0A0K8QNI8_9GAMM</name>
<comment type="cofactor">
    <cofactor evidence="1">
        <name>Mg(2+)</name>
        <dbReference type="ChEBI" id="CHEBI:18420"/>
    </cofactor>
</comment>
<dbReference type="EMBL" id="DF952378">
    <property type="protein sequence ID" value="GAN44593.1"/>
    <property type="molecule type" value="Genomic_DNA"/>
</dbReference>
<evidence type="ECO:0000256" key="1">
    <source>
        <dbReference type="ARBA" id="ARBA00001946"/>
    </source>
</evidence>
<evidence type="ECO:0000256" key="5">
    <source>
        <dbReference type="ARBA" id="ARBA00022598"/>
    </source>
</evidence>
<evidence type="ECO:0000256" key="14">
    <source>
        <dbReference type="ARBA" id="ARBA00042773"/>
    </source>
</evidence>
<keyword evidence="5 18" id="KW-0436">Ligase</keyword>
<evidence type="ECO:0000256" key="10">
    <source>
        <dbReference type="ARBA" id="ARBA00023098"/>
    </source>
</evidence>
<dbReference type="InterPro" id="IPR020845">
    <property type="entry name" value="AMP-binding_CS"/>
</dbReference>
<evidence type="ECO:0000256" key="2">
    <source>
        <dbReference type="ARBA" id="ARBA00004170"/>
    </source>
</evidence>
<keyword evidence="10" id="KW-0443">Lipid metabolism</keyword>
<dbReference type="Proteomes" id="UP000253740">
    <property type="component" value="Unassembled WGS sequence"/>
</dbReference>
<keyword evidence="6" id="KW-0547">Nucleotide-binding</keyword>
<dbReference type="OrthoDB" id="9803968at2"/>
<evidence type="ECO:0000256" key="9">
    <source>
        <dbReference type="ARBA" id="ARBA00022842"/>
    </source>
</evidence>
<evidence type="ECO:0000313" key="17">
    <source>
        <dbReference type="EMBL" id="GAN44593.1"/>
    </source>
</evidence>
<keyword evidence="8" id="KW-0067">ATP-binding</keyword>
<reference evidence="17" key="1">
    <citation type="submission" date="2015-03" db="EMBL/GenBank/DDBJ databases">
        <title>Draft genome sequence of Mizugakiibacter sediminis skMP5.</title>
        <authorList>
            <person name="Watanabe T."/>
            <person name="Kojima H."/>
            <person name="Fukui M."/>
        </authorList>
    </citation>
    <scope>NUCLEOTIDE SEQUENCE</scope>
    <source>
        <strain evidence="17">SkMP5</strain>
    </source>
</reference>
<proteinExistence type="inferred from homology"/>
<dbReference type="InterPro" id="IPR045851">
    <property type="entry name" value="AMP-bd_C_sf"/>
</dbReference>
<feature type="domain" description="AMP-binding enzyme C-terminal" evidence="16">
    <location>
        <begin position="469"/>
        <end position="544"/>
    </location>
</feature>
<organism evidence="18">
    <name type="scientific">Mizugakiibacter sediminis</name>
    <dbReference type="NCBI Taxonomy" id="1475481"/>
    <lineage>
        <taxon>Bacteria</taxon>
        <taxon>Pseudomonadati</taxon>
        <taxon>Pseudomonadota</taxon>
        <taxon>Gammaproteobacteria</taxon>
        <taxon>Lysobacterales</taxon>
        <taxon>Rhodanobacteraceae</taxon>
        <taxon>Mizugakiibacter</taxon>
    </lineage>
</organism>
<protein>
    <recommendedName>
        <fullName evidence="13">Long-chain-fatty-acid--CoA ligase</fullName>
        <ecNumber evidence="12">6.2.1.3</ecNumber>
    </recommendedName>
    <alternativeName>
        <fullName evidence="14">Long-chain acyl-CoA synthetase</fullName>
    </alternativeName>
</protein>
<dbReference type="EC" id="6.2.1.3" evidence="12"/>
<dbReference type="InterPro" id="IPR000873">
    <property type="entry name" value="AMP-dep_synth/lig_dom"/>
</dbReference>
<dbReference type="Gene3D" id="3.40.50.12780">
    <property type="entry name" value="N-terminal domain of ligase-like"/>
    <property type="match status" value="1"/>
</dbReference>
<keyword evidence="19" id="KW-1185">Reference proteome</keyword>
<evidence type="ECO:0000313" key="19">
    <source>
        <dbReference type="Proteomes" id="UP000253740"/>
    </source>
</evidence>
<dbReference type="FunFam" id="3.30.300.30:FF:000006">
    <property type="entry name" value="Long-chain-fatty-acid--CoA ligase FadD"/>
    <property type="match status" value="1"/>
</dbReference>
<evidence type="ECO:0000256" key="13">
    <source>
        <dbReference type="ARBA" id="ARBA00039545"/>
    </source>
</evidence>
<accession>A0A0K8QNI8</accession>
<dbReference type="PROSITE" id="PS00455">
    <property type="entry name" value="AMP_BINDING"/>
    <property type="match status" value="1"/>
</dbReference>
<dbReference type="STRING" id="1475481.GCA_000953855_01784"/>
<reference evidence="18" key="2">
    <citation type="submission" date="2015-08" db="EMBL/GenBank/DDBJ databases">
        <title>Complete DNA Sequence of Pseudomonas syringae pv. actinidiae, the Causal Agent of Kiwifruit Canker Disease.</title>
        <authorList>
            <person name="Rikkerink E.H.A."/>
            <person name="Fineran P.C."/>
        </authorList>
    </citation>
    <scope>NUCLEOTIDE SEQUENCE</scope>
    <source>
        <strain evidence="18">SkMP5</strain>
    </source>
</reference>
<dbReference type="Gene3D" id="3.30.300.30">
    <property type="match status" value="1"/>
</dbReference>
<gene>
    <name evidence="17" type="ORF">MBSD_1128</name>
    <name evidence="18" type="ORF">MBSD_n1751</name>
</gene>
<evidence type="ECO:0000259" key="15">
    <source>
        <dbReference type="Pfam" id="PF00501"/>
    </source>
</evidence>
<dbReference type="AlphaFoldDB" id="A0A0K8QNI8"/>
<keyword evidence="9" id="KW-0460">Magnesium</keyword>
<keyword evidence="7" id="KW-0276">Fatty acid metabolism</keyword>
<keyword evidence="11" id="KW-0472">Membrane</keyword>
<dbReference type="InterPro" id="IPR042099">
    <property type="entry name" value="ANL_N_sf"/>
</dbReference>
<dbReference type="InterPro" id="IPR050237">
    <property type="entry name" value="ATP-dep_AMP-bd_enzyme"/>
</dbReference>
<evidence type="ECO:0000256" key="6">
    <source>
        <dbReference type="ARBA" id="ARBA00022741"/>
    </source>
</evidence>
<evidence type="ECO:0000256" key="4">
    <source>
        <dbReference type="ARBA" id="ARBA00006432"/>
    </source>
</evidence>
<dbReference type="RefSeq" id="WP_062537039.1">
    <property type="nucleotide sequence ID" value="NZ_DF970207.1"/>
</dbReference>
<dbReference type="SUPFAM" id="SSF56801">
    <property type="entry name" value="Acetyl-CoA synthetase-like"/>
    <property type="match status" value="1"/>
</dbReference>
<comment type="pathway">
    <text evidence="3">Lipid metabolism; fatty acid beta-oxidation.</text>
</comment>
<dbReference type="Pfam" id="PF13193">
    <property type="entry name" value="AMP-binding_C"/>
    <property type="match status" value="1"/>
</dbReference>
<dbReference type="HOGENOM" id="CLU_000022_59_7_6"/>
<dbReference type="EMBL" id="DF970207">
    <property type="protein sequence ID" value="GAP66443.1"/>
    <property type="molecule type" value="Genomic_DNA"/>
</dbReference>
<evidence type="ECO:0000313" key="18">
    <source>
        <dbReference type="EMBL" id="GAP66443.1"/>
    </source>
</evidence>